<comment type="pathway">
    <text evidence="1">Glycan metabolism; L-arabinan degradation.</text>
</comment>
<feature type="signal peptide" evidence="6">
    <location>
        <begin position="1"/>
        <end position="22"/>
    </location>
</feature>
<keyword evidence="8" id="KW-1185">Reference proteome</keyword>
<evidence type="ECO:0000313" key="7">
    <source>
        <dbReference type="EMBL" id="MBK0369280.1"/>
    </source>
</evidence>
<evidence type="ECO:0000256" key="2">
    <source>
        <dbReference type="ARBA" id="ARBA00009865"/>
    </source>
</evidence>
<keyword evidence="3 5" id="KW-0378">Hydrolase</keyword>
<dbReference type="InterPro" id="IPR050727">
    <property type="entry name" value="GH43_arabinanases"/>
</dbReference>
<dbReference type="Pfam" id="PF04616">
    <property type="entry name" value="Glyco_hydro_43"/>
    <property type="match status" value="1"/>
</dbReference>
<evidence type="ECO:0000256" key="4">
    <source>
        <dbReference type="ARBA" id="ARBA00023295"/>
    </source>
</evidence>
<keyword evidence="4 5" id="KW-0326">Glycosidase</keyword>
<dbReference type="Proteomes" id="UP000609172">
    <property type="component" value="Unassembled WGS sequence"/>
</dbReference>
<evidence type="ECO:0000256" key="6">
    <source>
        <dbReference type="SAM" id="SignalP"/>
    </source>
</evidence>
<dbReference type="CDD" id="cd08984">
    <property type="entry name" value="GH43-like"/>
    <property type="match status" value="1"/>
</dbReference>
<comment type="caution">
    <text evidence="7">The sequence shown here is derived from an EMBL/GenBank/DDBJ whole genome shotgun (WGS) entry which is preliminary data.</text>
</comment>
<feature type="chain" id="PRO_5038057131" evidence="6">
    <location>
        <begin position="23"/>
        <end position="343"/>
    </location>
</feature>
<keyword evidence="6" id="KW-0732">Signal</keyword>
<dbReference type="GO" id="GO:0004553">
    <property type="term" value="F:hydrolase activity, hydrolyzing O-glycosyl compounds"/>
    <property type="evidence" value="ECO:0007669"/>
    <property type="project" value="InterPro"/>
</dbReference>
<evidence type="ECO:0000256" key="1">
    <source>
        <dbReference type="ARBA" id="ARBA00004834"/>
    </source>
</evidence>
<dbReference type="InterPro" id="IPR006710">
    <property type="entry name" value="Glyco_hydro_43"/>
</dbReference>
<dbReference type="RefSeq" id="WP_200105213.1">
    <property type="nucleotide sequence ID" value="NZ_JAEHFV010000002.1"/>
</dbReference>
<dbReference type="SUPFAM" id="SSF75005">
    <property type="entry name" value="Arabinanase/levansucrase/invertase"/>
    <property type="match status" value="1"/>
</dbReference>
<accession>A0A934PL37</accession>
<dbReference type="AlphaFoldDB" id="A0A934PL37"/>
<dbReference type="PANTHER" id="PTHR43301">
    <property type="entry name" value="ARABINAN ENDO-1,5-ALPHA-L-ARABINOSIDASE"/>
    <property type="match status" value="1"/>
</dbReference>
<gene>
    <name evidence="7" type="ORF">I5M07_05455</name>
</gene>
<comment type="similarity">
    <text evidence="2 5">Belongs to the glycosyl hydrolase 43 family.</text>
</comment>
<dbReference type="EMBL" id="JAEHFV010000002">
    <property type="protein sequence ID" value="MBK0369280.1"/>
    <property type="molecule type" value="Genomic_DNA"/>
</dbReference>
<protein>
    <submittedName>
        <fullName evidence="7">Family 43 glycosylhydrolase</fullName>
    </submittedName>
</protein>
<evidence type="ECO:0000256" key="3">
    <source>
        <dbReference type="ARBA" id="ARBA00022801"/>
    </source>
</evidence>
<dbReference type="GO" id="GO:0005975">
    <property type="term" value="P:carbohydrate metabolic process"/>
    <property type="evidence" value="ECO:0007669"/>
    <property type="project" value="InterPro"/>
</dbReference>
<name>A0A934PL37_9FLAO</name>
<proteinExistence type="inferred from homology"/>
<dbReference type="InterPro" id="IPR023296">
    <property type="entry name" value="Glyco_hydro_beta-prop_sf"/>
</dbReference>
<dbReference type="Gene3D" id="2.115.10.20">
    <property type="entry name" value="Glycosyl hydrolase domain, family 43"/>
    <property type="match status" value="1"/>
</dbReference>
<sequence length="343" mass="39855">MLFKSKKIPLLFCFLFQLGLTAAYSQKEVAKESNIADKPLFRDPIYDGAADPVVIWNKKEKKWFMFYTNRRASDSTASGVSWVHGTKIGVAESTNGTHWTYKGVCNVDYTVPNITHWAPDVIEYKGVYHMYLTIVPGIFEDWYHPRYIIHLTSKNMMDWKFESQLKLASERCIDASVYQLPNGNWRMFYNNENDGKSIYYADSPDLYHWTDAGKKIVSDRGEGPKVFRWKNKNWMITDSWRGLNVYTSADFLNWKKQEKRILDEPGTGVDDQVVGNHPDVLVNEDKAYLFYFTHPGKTPENKGKDTYETRRSTIHLAELELVNGEMICNRNKAVEINLKKPKK</sequence>
<dbReference type="PANTHER" id="PTHR43301:SF3">
    <property type="entry name" value="ARABINAN ENDO-1,5-ALPHA-L-ARABINOSIDASE A-RELATED"/>
    <property type="match status" value="1"/>
</dbReference>
<evidence type="ECO:0000313" key="8">
    <source>
        <dbReference type="Proteomes" id="UP000609172"/>
    </source>
</evidence>
<organism evidence="7 8">
    <name type="scientific">Flavobacterium agrisoli</name>
    <dbReference type="NCBI Taxonomy" id="2793066"/>
    <lineage>
        <taxon>Bacteria</taxon>
        <taxon>Pseudomonadati</taxon>
        <taxon>Bacteroidota</taxon>
        <taxon>Flavobacteriia</taxon>
        <taxon>Flavobacteriales</taxon>
        <taxon>Flavobacteriaceae</taxon>
        <taxon>Flavobacterium</taxon>
    </lineage>
</organism>
<reference evidence="7" key="1">
    <citation type="submission" date="2020-12" db="EMBL/GenBank/DDBJ databases">
        <title>Bacterial novel species Flavobacterium sp. SE-1-e isolated from soil.</title>
        <authorList>
            <person name="Jung H.-Y."/>
        </authorList>
    </citation>
    <scope>NUCLEOTIDE SEQUENCE</scope>
    <source>
        <strain evidence="7">SE-1-e</strain>
    </source>
</reference>
<evidence type="ECO:0000256" key="5">
    <source>
        <dbReference type="RuleBase" id="RU361187"/>
    </source>
</evidence>